<evidence type="ECO:0000256" key="1">
    <source>
        <dbReference type="ARBA" id="ARBA00004275"/>
    </source>
</evidence>
<dbReference type="EMBL" id="MCGO01000015">
    <property type="protein sequence ID" value="ORY46844.1"/>
    <property type="molecule type" value="Genomic_DNA"/>
</dbReference>
<dbReference type="InterPro" id="IPR024111">
    <property type="entry name" value="PEX5/PEX5L"/>
</dbReference>
<keyword evidence="6 8" id="KW-0802">TPR repeat</keyword>
<dbReference type="Pfam" id="PF00515">
    <property type="entry name" value="TPR_1"/>
    <property type="match status" value="1"/>
</dbReference>
<evidence type="ECO:0000256" key="6">
    <source>
        <dbReference type="ARBA" id="ARBA00022803"/>
    </source>
</evidence>
<dbReference type="PROSITE" id="PS50293">
    <property type="entry name" value="TPR_REGION"/>
    <property type="match status" value="1"/>
</dbReference>
<dbReference type="SMART" id="SM00028">
    <property type="entry name" value="TPR"/>
    <property type="match status" value="4"/>
</dbReference>
<name>A0A1Y2CJ32_9FUNG</name>
<dbReference type="InterPro" id="IPR011990">
    <property type="entry name" value="TPR-like_helical_dom_sf"/>
</dbReference>
<dbReference type="Proteomes" id="UP000193642">
    <property type="component" value="Unassembled WGS sequence"/>
</dbReference>
<dbReference type="GO" id="GO:0005829">
    <property type="term" value="C:cytosol"/>
    <property type="evidence" value="ECO:0007669"/>
    <property type="project" value="TreeGrafter"/>
</dbReference>
<dbReference type="PANTHER" id="PTHR10130">
    <property type="entry name" value="PEROXISOMAL TARGETING SIGNAL 1 RECEPTOR PEX5"/>
    <property type="match status" value="1"/>
</dbReference>
<dbReference type="Pfam" id="PF13432">
    <property type="entry name" value="TPR_16"/>
    <property type="match status" value="1"/>
</dbReference>
<comment type="similarity">
    <text evidence="3">Belongs to the peroxisomal targeting signal receptor family.</text>
</comment>
<feature type="repeat" description="TPR" evidence="8">
    <location>
        <begin position="34"/>
        <end position="67"/>
    </location>
</feature>
<dbReference type="STRING" id="329046.A0A1Y2CJ32"/>
<evidence type="ECO:0000313" key="10">
    <source>
        <dbReference type="Proteomes" id="UP000193642"/>
    </source>
</evidence>
<accession>A0A1Y2CJ32</accession>
<reference evidence="9 10" key="1">
    <citation type="submission" date="2016-07" db="EMBL/GenBank/DDBJ databases">
        <title>Pervasive Adenine N6-methylation of Active Genes in Fungi.</title>
        <authorList>
            <consortium name="DOE Joint Genome Institute"/>
            <person name="Mondo S.J."/>
            <person name="Dannebaum R.O."/>
            <person name="Kuo R.C."/>
            <person name="Labutti K."/>
            <person name="Haridas S."/>
            <person name="Kuo A."/>
            <person name="Salamov A."/>
            <person name="Ahrendt S.R."/>
            <person name="Lipzen A."/>
            <person name="Sullivan W."/>
            <person name="Andreopoulos W.B."/>
            <person name="Clum A."/>
            <person name="Lindquist E."/>
            <person name="Daum C."/>
            <person name="Ramamoorthy G.K."/>
            <person name="Gryganskyi A."/>
            <person name="Culley D."/>
            <person name="Magnuson J.K."/>
            <person name="James T.Y."/>
            <person name="O'Malley M.A."/>
            <person name="Stajich J.E."/>
            <person name="Spatafora J.W."/>
            <person name="Visel A."/>
            <person name="Grigoriev I.V."/>
        </authorList>
    </citation>
    <scope>NUCLEOTIDE SEQUENCE [LARGE SCALE GENOMIC DNA]</scope>
    <source>
        <strain evidence="9 10">JEL800</strain>
    </source>
</reference>
<dbReference type="GO" id="GO:0005052">
    <property type="term" value="F:peroxisome matrix targeting signal-1 binding"/>
    <property type="evidence" value="ECO:0007669"/>
    <property type="project" value="TreeGrafter"/>
</dbReference>
<sequence length="291" mass="32719">MEQGLKILESPGGSLSQAALAFEAAVQMGQIDNSEAWMYLGKVQAENEKEEAAISAFQRSVQLNPGNLDALMGLSVCYTNENQELQAYATLNRWLTTKYPAIPENIQKSDPNSYTSTYEVHESTTSRFIQAVQSSKGVIDPDLQLGLGVLFYNRNEYDKVIDCFSSALRVRSGDYLLWNRLGATLANSGRSEEAIEAYRKALELKPSFVRCRYNLGVSCINIGCYREAAEHLLGALSLHVVGDQKALGYVNVSENLWDTLRRTFIQMSRMDLAEMTQTDRDVNKYRKEFDF</sequence>
<keyword evidence="5" id="KW-0677">Repeat</keyword>
<dbReference type="GO" id="GO:0016560">
    <property type="term" value="P:protein import into peroxisome matrix, docking"/>
    <property type="evidence" value="ECO:0007669"/>
    <property type="project" value="TreeGrafter"/>
</dbReference>
<keyword evidence="10" id="KW-1185">Reference proteome</keyword>
<evidence type="ECO:0000256" key="2">
    <source>
        <dbReference type="ARBA" id="ARBA00004496"/>
    </source>
</evidence>
<evidence type="ECO:0000256" key="7">
    <source>
        <dbReference type="ARBA" id="ARBA00023140"/>
    </source>
</evidence>
<protein>
    <submittedName>
        <fullName evidence="9">TPR-like protein</fullName>
    </submittedName>
</protein>
<keyword evidence="7" id="KW-0576">Peroxisome</keyword>
<dbReference type="PROSITE" id="PS50005">
    <property type="entry name" value="TPR"/>
    <property type="match status" value="3"/>
</dbReference>
<dbReference type="OrthoDB" id="10006023at2759"/>
<evidence type="ECO:0000256" key="8">
    <source>
        <dbReference type="PROSITE-ProRule" id="PRU00339"/>
    </source>
</evidence>
<gene>
    <name evidence="9" type="ORF">BCR33DRAFT_658379</name>
</gene>
<proteinExistence type="inferred from homology"/>
<dbReference type="Gene3D" id="1.25.40.10">
    <property type="entry name" value="Tetratricopeptide repeat domain"/>
    <property type="match status" value="1"/>
</dbReference>
<comment type="caution">
    <text evidence="9">The sequence shown here is derived from an EMBL/GenBank/DDBJ whole genome shotgun (WGS) entry which is preliminary data.</text>
</comment>
<dbReference type="PANTHER" id="PTHR10130:SF0">
    <property type="entry name" value="GH08708P"/>
    <property type="match status" value="1"/>
</dbReference>
<dbReference type="SUPFAM" id="SSF48452">
    <property type="entry name" value="TPR-like"/>
    <property type="match status" value="1"/>
</dbReference>
<comment type="subcellular location">
    <subcellularLocation>
        <location evidence="2">Cytoplasm</location>
    </subcellularLocation>
    <subcellularLocation>
        <location evidence="1">Peroxisome</location>
    </subcellularLocation>
</comment>
<dbReference type="AlphaFoldDB" id="A0A1Y2CJ32"/>
<organism evidence="9 10">
    <name type="scientific">Rhizoclosmatium globosum</name>
    <dbReference type="NCBI Taxonomy" id="329046"/>
    <lineage>
        <taxon>Eukaryota</taxon>
        <taxon>Fungi</taxon>
        <taxon>Fungi incertae sedis</taxon>
        <taxon>Chytridiomycota</taxon>
        <taxon>Chytridiomycota incertae sedis</taxon>
        <taxon>Chytridiomycetes</taxon>
        <taxon>Chytridiales</taxon>
        <taxon>Chytriomycetaceae</taxon>
        <taxon>Rhizoclosmatium</taxon>
    </lineage>
</organism>
<evidence type="ECO:0000256" key="4">
    <source>
        <dbReference type="ARBA" id="ARBA00022490"/>
    </source>
</evidence>
<feature type="repeat" description="TPR" evidence="8">
    <location>
        <begin position="141"/>
        <end position="174"/>
    </location>
</feature>
<dbReference type="InterPro" id="IPR019734">
    <property type="entry name" value="TPR_rpt"/>
</dbReference>
<keyword evidence="4" id="KW-0963">Cytoplasm</keyword>
<evidence type="ECO:0000256" key="5">
    <source>
        <dbReference type="ARBA" id="ARBA00022737"/>
    </source>
</evidence>
<evidence type="ECO:0000313" key="9">
    <source>
        <dbReference type="EMBL" id="ORY46844.1"/>
    </source>
</evidence>
<dbReference type="GO" id="GO:0005778">
    <property type="term" value="C:peroxisomal membrane"/>
    <property type="evidence" value="ECO:0007669"/>
    <property type="project" value="TreeGrafter"/>
</dbReference>
<evidence type="ECO:0000256" key="3">
    <source>
        <dbReference type="ARBA" id="ARBA00005348"/>
    </source>
</evidence>
<feature type="repeat" description="TPR" evidence="8">
    <location>
        <begin position="175"/>
        <end position="208"/>
    </location>
</feature>